<dbReference type="EMBL" id="OFSM01000013">
    <property type="protein sequence ID" value="SOY30000.1"/>
    <property type="molecule type" value="Genomic_DNA"/>
</dbReference>
<dbReference type="Proteomes" id="UP000236311">
    <property type="component" value="Unassembled WGS sequence"/>
</dbReference>
<feature type="transmembrane region" description="Helical" evidence="1">
    <location>
        <begin position="315"/>
        <end position="339"/>
    </location>
</feature>
<keyword evidence="3" id="KW-1185">Reference proteome</keyword>
<feature type="transmembrane region" description="Helical" evidence="1">
    <location>
        <begin position="87"/>
        <end position="116"/>
    </location>
</feature>
<feature type="transmembrane region" description="Helical" evidence="1">
    <location>
        <begin position="186"/>
        <end position="210"/>
    </location>
</feature>
<evidence type="ECO:0000313" key="2">
    <source>
        <dbReference type="EMBL" id="SOY30000.1"/>
    </source>
</evidence>
<feature type="transmembrane region" description="Helical" evidence="1">
    <location>
        <begin position="145"/>
        <end position="166"/>
    </location>
</feature>
<keyword evidence="1" id="KW-0812">Transmembrane</keyword>
<dbReference type="OrthoDB" id="9770213at2"/>
<keyword evidence="1" id="KW-1133">Transmembrane helix</keyword>
<evidence type="ECO:0000313" key="3">
    <source>
        <dbReference type="Proteomes" id="UP000236311"/>
    </source>
</evidence>
<feature type="transmembrane region" description="Helical" evidence="1">
    <location>
        <begin position="21"/>
        <end position="38"/>
    </location>
</feature>
<proteinExistence type="predicted"/>
<keyword evidence="1" id="KW-0472">Membrane</keyword>
<feature type="transmembrane region" description="Helical" evidence="1">
    <location>
        <begin position="44"/>
        <end position="66"/>
    </location>
</feature>
<accession>A0A2K4ZHP8</accession>
<feature type="transmembrane region" description="Helical" evidence="1">
    <location>
        <begin position="250"/>
        <end position="268"/>
    </location>
</feature>
<protein>
    <submittedName>
        <fullName evidence="2">Uncharacterized protein</fullName>
    </submittedName>
</protein>
<dbReference type="AlphaFoldDB" id="A0A2K4ZHP8"/>
<name>A0A2K4ZHP8_9FIRM</name>
<feature type="transmembrane region" description="Helical" evidence="1">
    <location>
        <begin position="274"/>
        <end position="294"/>
    </location>
</feature>
<feature type="transmembrane region" description="Helical" evidence="1">
    <location>
        <begin position="345"/>
        <end position="366"/>
    </location>
</feature>
<dbReference type="RefSeq" id="WP_103240081.1">
    <property type="nucleotide sequence ID" value="NZ_CANRXC010000017.1"/>
</dbReference>
<feature type="transmembrane region" description="Helical" evidence="1">
    <location>
        <begin position="122"/>
        <end position="140"/>
    </location>
</feature>
<gene>
    <name evidence="2" type="ORF">AMURIS_02721</name>
</gene>
<reference evidence="2 3" key="1">
    <citation type="submission" date="2018-01" db="EMBL/GenBank/DDBJ databases">
        <authorList>
            <person name="Gaut B.S."/>
            <person name="Morton B.R."/>
            <person name="Clegg M.T."/>
            <person name="Duvall M.R."/>
        </authorList>
    </citation>
    <scope>NUCLEOTIDE SEQUENCE [LARGE SCALE GENOMIC DNA]</scope>
    <source>
        <strain evidence="2">GP69</strain>
    </source>
</reference>
<evidence type="ECO:0000256" key="1">
    <source>
        <dbReference type="SAM" id="Phobius"/>
    </source>
</evidence>
<organism evidence="2 3">
    <name type="scientific">Acetatifactor muris</name>
    <dbReference type="NCBI Taxonomy" id="879566"/>
    <lineage>
        <taxon>Bacteria</taxon>
        <taxon>Bacillati</taxon>
        <taxon>Bacillota</taxon>
        <taxon>Clostridia</taxon>
        <taxon>Lachnospirales</taxon>
        <taxon>Lachnospiraceae</taxon>
        <taxon>Acetatifactor</taxon>
    </lineage>
</organism>
<sequence length="428" mass="47997">MMKMTGRAFAKKLFGANYERLPRTLFMEGIVFWGLYIAGFQVQIASFVRILMISAFTAGVMWQALSSKDNEVELRAMLMLPHRRREFVFSYVGVLGAYTVLTKTGLLFAVLLAVSAWKPVELAGMILCMIHGVLMAAAVYSVRKYWYVGGLWAAGIVAAILFMTIYDTGILPLNSGVVDSQSVDSIAFGNELLVGLLLLVNSLFAILILWRVDGYAFYQWESRKSHVVRQRKRAALWRYFFRYLSCHKNYLLNTAVMWCVALALPCFLREMAGLSVIPVGFAILSLNTPICILLSCDPDLEQTVRFLPGQSRRFCIPYCLFIFLCNMAADAIFLCSWQIQIGGVTVLMIAGAVFFALQSAVLSVLLEWLYPIRGWKIESDLWHHPRKYVVPVVMLLLAGAVSACPVLLPVLLGLLAAEAVGFLFLCWR</sequence>